<dbReference type="EMBL" id="FWWY01000001">
    <property type="protein sequence ID" value="SMC05781.1"/>
    <property type="molecule type" value="Genomic_DNA"/>
</dbReference>
<accession>A0A1W1WHJ4</accession>
<feature type="domain" description="Purine catabolism PurC-like" evidence="2">
    <location>
        <begin position="6"/>
        <end position="123"/>
    </location>
</feature>
<dbReference type="STRING" id="28034.BFX07_12860"/>
<comment type="similarity">
    <text evidence="1">Belongs to the CdaR family.</text>
</comment>
<evidence type="ECO:0000259" key="2">
    <source>
        <dbReference type="Pfam" id="PF07905"/>
    </source>
</evidence>
<gene>
    <name evidence="5" type="ORF">SAMN00768000_2446</name>
</gene>
<dbReference type="Pfam" id="PF07905">
    <property type="entry name" value="PucR"/>
    <property type="match status" value="1"/>
</dbReference>
<dbReference type="InterPro" id="IPR042070">
    <property type="entry name" value="PucR_C-HTH_sf"/>
</dbReference>
<dbReference type="Proteomes" id="UP000192660">
    <property type="component" value="Unassembled WGS sequence"/>
</dbReference>
<dbReference type="InterPro" id="IPR012914">
    <property type="entry name" value="PucR_dom"/>
</dbReference>
<organism evidence="5 6">
    <name type="scientific">Sulfobacillus thermosulfidooxidans (strain DSM 9293 / VKM B-1269 / AT-1)</name>
    <dbReference type="NCBI Taxonomy" id="929705"/>
    <lineage>
        <taxon>Bacteria</taxon>
        <taxon>Bacillati</taxon>
        <taxon>Bacillota</taxon>
        <taxon>Clostridia</taxon>
        <taxon>Eubacteriales</taxon>
        <taxon>Clostridiales Family XVII. Incertae Sedis</taxon>
        <taxon>Sulfobacillus</taxon>
    </lineage>
</organism>
<protein>
    <submittedName>
        <fullName evidence="5">Purine catabolism regulatory protein</fullName>
    </submittedName>
</protein>
<reference evidence="6" key="1">
    <citation type="submission" date="2017-04" db="EMBL/GenBank/DDBJ databases">
        <authorList>
            <person name="Varghese N."/>
            <person name="Submissions S."/>
        </authorList>
    </citation>
    <scope>NUCLEOTIDE SEQUENCE [LARGE SCALE GENOMIC DNA]</scope>
    <source>
        <strain evidence="6">DSM 9293</strain>
    </source>
</reference>
<evidence type="ECO:0000259" key="4">
    <source>
        <dbReference type="Pfam" id="PF17853"/>
    </source>
</evidence>
<dbReference type="Gene3D" id="1.10.10.2840">
    <property type="entry name" value="PucR C-terminal helix-turn-helix domain"/>
    <property type="match status" value="1"/>
</dbReference>
<evidence type="ECO:0000313" key="5">
    <source>
        <dbReference type="EMBL" id="SMC05781.1"/>
    </source>
</evidence>
<keyword evidence="6" id="KW-1185">Reference proteome</keyword>
<proteinExistence type="inferred from homology"/>
<feature type="domain" description="CdaR GGDEF-like" evidence="4">
    <location>
        <begin position="279"/>
        <end position="391"/>
    </location>
</feature>
<feature type="domain" description="PucR C-terminal helix-turn-helix" evidence="3">
    <location>
        <begin position="445"/>
        <end position="502"/>
    </location>
</feature>
<dbReference type="InterPro" id="IPR041522">
    <property type="entry name" value="CdaR_GGDEF"/>
</dbReference>
<evidence type="ECO:0000259" key="3">
    <source>
        <dbReference type="Pfam" id="PF13556"/>
    </source>
</evidence>
<dbReference type="InterPro" id="IPR051448">
    <property type="entry name" value="CdaR-like_regulators"/>
</dbReference>
<name>A0A1W1WHJ4_SULTA</name>
<dbReference type="PANTHER" id="PTHR33744">
    <property type="entry name" value="CARBOHYDRATE DIACID REGULATOR"/>
    <property type="match status" value="1"/>
</dbReference>
<evidence type="ECO:0000313" key="6">
    <source>
        <dbReference type="Proteomes" id="UP000192660"/>
    </source>
</evidence>
<dbReference type="Pfam" id="PF17853">
    <property type="entry name" value="GGDEF_2"/>
    <property type="match status" value="1"/>
</dbReference>
<dbReference type="AlphaFoldDB" id="A0A1W1WHJ4"/>
<dbReference type="PANTHER" id="PTHR33744:SF1">
    <property type="entry name" value="DNA-BINDING TRANSCRIPTIONAL ACTIVATOR ADER"/>
    <property type="match status" value="1"/>
</dbReference>
<dbReference type="Pfam" id="PF13556">
    <property type="entry name" value="HTH_30"/>
    <property type="match status" value="1"/>
</dbReference>
<evidence type="ECO:0000256" key="1">
    <source>
        <dbReference type="ARBA" id="ARBA00006754"/>
    </source>
</evidence>
<dbReference type="InterPro" id="IPR025736">
    <property type="entry name" value="PucR_C-HTH_dom"/>
</dbReference>
<sequence>MLRVRDVLARNLFMPAYVVAGHQGLERPVKWVHVGEIPNIGNYLRGGELVLTTGLGLGTPENRKMFMDGLIGAQAAGLVVELGTYFEELPPDLLEMGNQHDFPLIVFPHSVRFLDLSQEVNSLLLSQHHKILEDLDALSSCLRKVLLNTEGLPSLFGTSYDTLKRPIAYIPRDHGTPMLWGEWPFAVLPYHDEAPHPIFCPHPLPHLRQSITVFGHTVGDVLFLLPSLQVDEYWYLALDRVTTAAAQEVIRADTLEKRKRHEEGVLLEQLLFNQNPAPELIRRFRSRYNYGHHKSFRVMLMESTAREAAGTLAGLLRDLSTLFTTAVMEHEERLATVVMGRTRDIERLPERIRAFFTVHPTLSVPSTGISSTHHPIEDIHQAFGEAHDAATIARLSPPGPAIRCYEKLGAYRWILSTPITELEQRVIHPELDPLLNSSKKHTHGLLETLEALLMLQGSKVDVSQVLGIHRQTLYARIRSLKMLLGDDFMAFERRVALENAILAYRYVRLHKHITIPISSNIRHSM</sequence>